<evidence type="ECO:0000256" key="14">
    <source>
        <dbReference type="SAM" id="MobiDB-lite"/>
    </source>
</evidence>
<dbReference type="SUPFAM" id="SSF52440">
    <property type="entry name" value="PreATP-grasp domain"/>
    <property type="match status" value="1"/>
</dbReference>
<dbReference type="InterPro" id="IPR011761">
    <property type="entry name" value="ATP-grasp"/>
</dbReference>
<dbReference type="InterPro" id="IPR005875">
    <property type="entry name" value="PurK"/>
</dbReference>
<dbReference type="SMART" id="SM00066">
    <property type="entry name" value="GAL4"/>
    <property type="match status" value="1"/>
</dbReference>
<protein>
    <recommendedName>
        <fullName evidence="5">Phosphoribosylaminoimidazole carboxylase</fullName>
        <ecNumber evidence="4">4.1.1.21</ecNumber>
    </recommendedName>
</protein>
<evidence type="ECO:0000256" key="1">
    <source>
        <dbReference type="ARBA" id="ARBA00001244"/>
    </source>
</evidence>
<dbReference type="PANTHER" id="PTHR11609:SF5">
    <property type="entry name" value="PHOSPHORIBOSYLAMINOIMIDAZOLE CARBOXYLASE"/>
    <property type="match status" value="1"/>
</dbReference>
<dbReference type="InterPro" id="IPR013815">
    <property type="entry name" value="ATP_grasp_subdomain_1"/>
</dbReference>
<dbReference type="Pfam" id="PF22660">
    <property type="entry name" value="RS_preATP-grasp-like"/>
    <property type="match status" value="1"/>
</dbReference>
<keyword evidence="6" id="KW-0479">Metal-binding</keyword>
<evidence type="ECO:0000259" key="16">
    <source>
        <dbReference type="PROSITE" id="PS50975"/>
    </source>
</evidence>
<comment type="pathway">
    <text evidence="2">Purine metabolism; IMP biosynthesis via de novo pathway; 5-amino-1-(5-phospho-D-ribosyl)imidazole-4-carboxylate from 5-amino-1-(5-phospho-D-ribosyl)imidazole (carboxylase route): step 1/1.</text>
</comment>
<keyword evidence="11" id="KW-0456">Lyase</keyword>
<dbReference type="InterPro" id="IPR033747">
    <property type="entry name" value="PurE_ClassI"/>
</dbReference>
<dbReference type="SUPFAM" id="SSF51246">
    <property type="entry name" value="Rudiment single hybrid motif"/>
    <property type="match status" value="1"/>
</dbReference>
<keyword evidence="10 13" id="KW-0067">ATP-binding</keyword>
<feature type="region of interest" description="Disordered" evidence="14">
    <location>
        <begin position="740"/>
        <end position="796"/>
    </location>
</feature>
<reference evidence="17" key="1">
    <citation type="journal article" date="2020" name="bioRxiv">
        <title>Whole genome comparisons of ergot fungi reveals the divergence and evolution of species within the genus Claviceps are the result of varying mechanisms driving genome evolution and host range expansion.</title>
        <authorList>
            <person name="Wyka S.A."/>
            <person name="Mondo S.J."/>
            <person name="Liu M."/>
            <person name="Dettman J."/>
            <person name="Nalam V."/>
            <person name="Broders K.D."/>
        </authorList>
    </citation>
    <scope>NUCLEOTIDE SEQUENCE</scope>
    <source>
        <strain evidence="17">CCC 1102</strain>
    </source>
</reference>
<feature type="domain" description="Zn(2)-C6 fungal-type" evidence="15">
    <location>
        <begin position="676"/>
        <end position="705"/>
    </location>
</feature>
<evidence type="ECO:0000256" key="6">
    <source>
        <dbReference type="ARBA" id="ARBA00022723"/>
    </source>
</evidence>
<dbReference type="GO" id="GO:0006189">
    <property type="term" value="P:'de novo' IMP biosynthetic process"/>
    <property type="evidence" value="ECO:0007669"/>
    <property type="project" value="InterPro"/>
</dbReference>
<dbReference type="GO" id="GO:0008270">
    <property type="term" value="F:zinc ion binding"/>
    <property type="evidence" value="ECO:0007669"/>
    <property type="project" value="InterPro"/>
</dbReference>
<dbReference type="InterPro" id="IPR040686">
    <property type="entry name" value="PurK_C"/>
</dbReference>
<dbReference type="InterPro" id="IPR011054">
    <property type="entry name" value="Rudment_hybrid_motif"/>
</dbReference>
<dbReference type="GO" id="GO:0000981">
    <property type="term" value="F:DNA-binding transcription factor activity, RNA polymerase II-specific"/>
    <property type="evidence" value="ECO:0007669"/>
    <property type="project" value="InterPro"/>
</dbReference>
<dbReference type="GO" id="GO:0005524">
    <property type="term" value="F:ATP binding"/>
    <property type="evidence" value="ECO:0007669"/>
    <property type="project" value="UniProtKB-UniRule"/>
</dbReference>
<dbReference type="NCBIfam" id="TIGR01161">
    <property type="entry name" value="purK"/>
    <property type="match status" value="1"/>
</dbReference>
<evidence type="ECO:0000313" key="17">
    <source>
        <dbReference type="EMBL" id="KAG5975310.1"/>
    </source>
</evidence>
<keyword evidence="7 13" id="KW-0547">Nucleotide-binding</keyword>
<evidence type="ECO:0000256" key="10">
    <source>
        <dbReference type="ARBA" id="ARBA00022840"/>
    </source>
</evidence>
<dbReference type="CDD" id="cd12148">
    <property type="entry name" value="fungal_TF_MHR"/>
    <property type="match status" value="1"/>
</dbReference>
<dbReference type="Gene3D" id="3.30.1490.20">
    <property type="entry name" value="ATP-grasp fold, A domain"/>
    <property type="match status" value="1"/>
</dbReference>
<sequence>MSSKTPVVGLLGGGQLGRMLCEAGAPLNAQIVILDAEKCPAKQINSSKNHVSGSFKDAAKIRELASHCDVLTVEIEHIDTKVLEEIDTHGVPVRHADGTTSRKKVAVHPSWRTLRLVQNKYEQKEYLSRRGVPVAAQMAIESGDAMRESMEAASAKFGYPWMLKARTDSYDGRGNFKISSRADLEHAHREFGHLSCYAEKWVPFELELAVMVVRTEDDAGQLKRVIPYPVVETVHEDNICSKVFMPPRGVSAEVCEKAQKVATSVVEHLWGRGVFAVEMFLTREGDIIFNECAPRPHNSGHASIESIPYMSQFKAQLTAILDEPLPEELEPHVSSSIMINILGGASPDSHLALVAKAKSMYGSKTAVYVHLYGKDSKPSRKIGHVTVTGSGSIAELETFAKPLLEMTDSIRQERLQSSSASLRPQAAVSAASPAAAATTKTKRPQGTPLVLVTMGSDSDLPVLKAGIDILNQFGVPWEVDITSAHRTPDKMAQRAREAADRGLKVIIAAAGGAAHLPGMLAAYTPLPVIGVPVKATHLDGYDSLLSIVQMPRGVPTATVAINNSTNAALLAIRFLGAFMPELLQKMKDYQLDMEQQVKDKAETLREIDVDAYLEKMGKKVPHTPRRDSSASSRPDNSLNRRKMQLDHGHRRPSRRLPVNPRRHKVPPEHRKRVAAACNSCNVRRIKCSGEHPCSQCATTARDCIYPTIVEKVYVPRTELDDLRKRVEVYEKALQDAVSDPMRRQELLHHAASPESSKSASPYGNTSQLVIATDHTHHGQPSGSTPVKIEATDDDGIQTPGRLLQDAEGMGRYMGESAGLTFLDHLKELMGAALPTSPHYSPAAVDESRFLSSLGNYPVDDQPSPSHAVNPLWLPPENTIRIILSELRHFIQDGGGHWASGGIFWWGDLETIPVHVPVSPLPDVDLGAYRHLAFYHAALAVGCQSTSTQPPPNSSSAPSLSEPYYARAAMLLGNPLEIKRRTIGDVASLALMSFYLVETNRLDAAYMYVTAAMHISIMLGAHHGWVDERGKRVFWSVYCLDRWLSCLTGRPPTMTDEAIRLPLPADDPMMPSAVGLRAHVELSRLSGQVVSNTYHGSKTDAGSRQPKKAIRMLEQWQSALPPAVRLTDGLSNDPAACHLHMRYNQLLILAIRPLLLSAVKRAVAGLFVSRSSPMEVKPQNEPLKLCIAAAVRNMALARHVSTLNGDRKTLHAGLHFIFHAAVCLILRPLVFKHENLPDDAISAMNDVDYGISKMLEASAKGNTDGRACADTLGELRRLVERLLAPSEQRPLLEVPPSLSSAASMVPHLVGAQEEPLPPRPIGNDPVLYDEFVTWMGDDWPIYNNFVNR</sequence>
<dbReference type="CDD" id="cd00067">
    <property type="entry name" value="GAL4"/>
    <property type="match status" value="1"/>
</dbReference>
<dbReference type="HAMAP" id="MF_01929">
    <property type="entry name" value="PurE_classI"/>
    <property type="match status" value="1"/>
</dbReference>
<evidence type="ECO:0000256" key="13">
    <source>
        <dbReference type="PROSITE-ProRule" id="PRU00409"/>
    </source>
</evidence>
<dbReference type="SMART" id="SM00906">
    <property type="entry name" value="Fungal_trans"/>
    <property type="match status" value="1"/>
</dbReference>
<comment type="similarity">
    <text evidence="3">In the C-terminal section; belongs to the AIR carboxylase family. Class I subfamily.</text>
</comment>
<dbReference type="SUPFAM" id="SSF52255">
    <property type="entry name" value="N5-CAIR mutase (phosphoribosylaminoimidazole carboxylase, PurE)"/>
    <property type="match status" value="1"/>
</dbReference>
<dbReference type="GO" id="GO:0006351">
    <property type="term" value="P:DNA-templated transcription"/>
    <property type="evidence" value="ECO:0007669"/>
    <property type="project" value="InterPro"/>
</dbReference>
<evidence type="ECO:0000256" key="9">
    <source>
        <dbReference type="ARBA" id="ARBA00022793"/>
    </source>
</evidence>
<dbReference type="Pfam" id="PF02222">
    <property type="entry name" value="ATP-grasp"/>
    <property type="match status" value="1"/>
</dbReference>
<dbReference type="HAMAP" id="MF_01928">
    <property type="entry name" value="PurK"/>
    <property type="match status" value="1"/>
</dbReference>
<feature type="compositionally biased region" description="Low complexity" evidence="14">
    <location>
        <begin position="750"/>
        <end position="761"/>
    </location>
</feature>
<evidence type="ECO:0000256" key="5">
    <source>
        <dbReference type="ARBA" id="ARBA00021059"/>
    </source>
</evidence>
<evidence type="ECO:0000259" key="15">
    <source>
        <dbReference type="PROSITE" id="PS50048"/>
    </source>
</evidence>
<dbReference type="Pfam" id="PF00172">
    <property type="entry name" value="Zn_clus"/>
    <property type="match status" value="1"/>
</dbReference>
<evidence type="ECO:0000256" key="4">
    <source>
        <dbReference type="ARBA" id="ARBA00012329"/>
    </source>
</evidence>
<dbReference type="Proteomes" id="UP000784919">
    <property type="component" value="Unassembled WGS sequence"/>
</dbReference>
<dbReference type="EMBL" id="SRPS01000025">
    <property type="protein sequence ID" value="KAG5975310.1"/>
    <property type="molecule type" value="Genomic_DNA"/>
</dbReference>
<gene>
    <name evidence="17" type="ORF">E4U56_003842</name>
</gene>
<keyword evidence="12" id="KW-0539">Nucleus</keyword>
<dbReference type="Gene3D" id="4.10.240.10">
    <property type="entry name" value="Zn(2)-C6 fungal-type DNA-binding domain"/>
    <property type="match status" value="1"/>
</dbReference>
<dbReference type="OrthoDB" id="3266505at2759"/>
<organism evidence="17 18">
    <name type="scientific">Claviceps arundinis</name>
    <dbReference type="NCBI Taxonomy" id="1623583"/>
    <lineage>
        <taxon>Eukaryota</taxon>
        <taxon>Fungi</taxon>
        <taxon>Dikarya</taxon>
        <taxon>Ascomycota</taxon>
        <taxon>Pezizomycotina</taxon>
        <taxon>Sordariomycetes</taxon>
        <taxon>Hypocreomycetidae</taxon>
        <taxon>Hypocreales</taxon>
        <taxon>Clavicipitaceae</taxon>
        <taxon>Claviceps</taxon>
    </lineage>
</organism>
<feature type="domain" description="ATP-grasp" evidence="16">
    <location>
        <begin position="124"/>
        <end position="321"/>
    </location>
</feature>
<proteinExistence type="inferred from homology"/>
<dbReference type="PROSITE" id="PS50975">
    <property type="entry name" value="ATP_GRASP"/>
    <property type="match status" value="1"/>
</dbReference>
<dbReference type="PROSITE" id="PS50048">
    <property type="entry name" value="ZN2_CY6_FUNGAL_2"/>
    <property type="match status" value="1"/>
</dbReference>
<dbReference type="InterPro" id="IPR001138">
    <property type="entry name" value="Zn2Cys6_DnaBD"/>
</dbReference>
<dbReference type="Pfam" id="PF17769">
    <property type="entry name" value="PurK_C"/>
    <property type="match status" value="1"/>
</dbReference>
<comment type="catalytic activity">
    <reaction evidence="1">
        <text>5-amino-1-(5-phospho-D-ribosyl)imidazole-4-carboxylate + H(+) = 5-amino-1-(5-phospho-beta-D-ribosyl)imidazole + CO2</text>
        <dbReference type="Rhea" id="RHEA:10792"/>
        <dbReference type="ChEBI" id="CHEBI:15378"/>
        <dbReference type="ChEBI" id="CHEBI:16526"/>
        <dbReference type="ChEBI" id="CHEBI:77657"/>
        <dbReference type="ChEBI" id="CHEBI:137981"/>
        <dbReference type="EC" id="4.1.1.21"/>
    </reaction>
</comment>
<evidence type="ECO:0000313" key="18">
    <source>
        <dbReference type="Proteomes" id="UP000784919"/>
    </source>
</evidence>
<evidence type="ECO:0000256" key="3">
    <source>
        <dbReference type="ARBA" id="ARBA00006114"/>
    </source>
</evidence>
<dbReference type="InterPro" id="IPR016185">
    <property type="entry name" value="PreATP-grasp_dom_sf"/>
</dbReference>
<dbReference type="Pfam" id="PF00731">
    <property type="entry name" value="AIRC"/>
    <property type="match status" value="1"/>
</dbReference>
<dbReference type="Gene3D" id="3.40.50.20">
    <property type="match status" value="1"/>
</dbReference>
<dbReference type="Gene3D" id="3.40.50.1970">
    <property type="match status" value="1"/>
</dbReference>
<evidence type="ECO:0000256" key="2">
    <source>
        <dbReference type="ARBA" id="ARBA00004747"/>
    </source>
</evidence>
<dbReference type="InterPro" id="IPR003135">
    <property type="entry name" value="ATP-grasp_carboxylate-amine"/>
</dbReference>
<evidence type="ECO:0000256" key="12">
    <source>
        <dbReference type="ARBA" id="ARBA00023242"/>
    </source>
</evidence>
<keyword evidence="9" id="KW-0210">Decarboxylase</keyword>
<evidence type="ECO:0000256" key="11">
    <source>
        <dbReference type="ARBA" id="ARBA00023239"/>
    </source>
</evidence>
<name>A0A9P7STS9_9HYPO</name>
<dbReference type="Gene3D" id="3.30.470.20">
    <property type="entry name" value="ATP-grasp fold, B domain"/>
    <property type="match status" value="1"/>
</dbReference>
<dbReference type="InterPro" id="IPR036864">
    <property type="entry name" value="Zn2-C6_fun-type_DNA-bd_sf"/>
</dbReference>
<evidence type="ECO:0000256" key="8">
    <source>
        <dbReference type="ARBA" id="ARBA00022755"/>
    </source>
</evidence>
<keyword evidence="8" id="KW-0658">Purine biosynthesis</keyword>
<feature type="region of interest" description="Disordered" evidence="14">
    <location>
        <begin position="615"/>
        <end position="670"/>
    </location>
</feature>
<dbReference type="Pfam" id="PF04082">
    <property type="entry name" value="Fungal_trans"/>
    <property type="match status" value="1"/>
</dbReference>
<dbReference type="InterPro" id="IPR054350">
    <property type="entry name" value="PurT/PurK_preATP-grasp"/>
</dbReference>
<dbReference type="SUPFAM" id="SSF56059">
    <property type="entry name" value="Glutathione synthetase ATP-binding domain-like"/>
    <property type="match status" value="1"/>
</dbReference>
<dbReference type="InterPro" id="IPR000031">
    <property type="entry name" value="PurE_dom"/>
</dbReference>
<accession>A0A9P7STS9</accession>
<dbReference type="InterPro" id="IPR007219">
    <property type="entry name" value="XnlR_reg_dom"/>
</dbReference>
<dbReference type="GO" id="GO:0003677">
    <property type="term" value="F:DNA binding"/>
    <property type="evidence" value="ECO:0007669"/>
    <property type="project" value="InterPro"/>
</dbReference>
<comment type="caution">
    <text evidence="17">The sequence shown here is derived from an EMBL/GenBank/DDBJ whole genome shotgun (WGS) entry which is preliminary data.</text>
</comment>
<feature type="compositionally biased region" description="Basic residues" evidence="14">
    <location>
        <begin position="648"/>
        <end position="670"/>
    </location>
</feature>
<dbReference type="PANTHER" id="PTHR11609">
    <property type="entry name" value="PURINE BIOSYNTHESIS PROTEIN 6/7, PUR6/7"/>
    <property type="match status" value="1"/>
</dbReference>
<dbReference type="SUPFAM" id="SSF57701">
    <property type="entry name" value="Zn2/Cys6 DNA-binding domain"/>
    <property type="match status" value="1"/>
</dbReference>
<dbReference type="NCBIfam" id="TIGR01162">
    <property type="entry name" value="purE"/>
    <property type="match status" value="1"/>
</dbReference>
<evidence type="ECO:0000256" key="7">
    <source>
        <dbReference type="ARBA" id="ARBA00022741"/>
    </source>
</evidence>
<dbReference type="GO" id="GO:0004638">
    <property type="term" value="F:phosphoribosylaminoimidazole carboxylase activity"/>
    <property type="evidence" value="ECO:0007669"/>
    <property type="project" value="UniProtKB-EC"/>
</dbReference>
<dbReference type="SMART" id="SM01001">
    <property type="entry name" value="AIRC"/>
    <property type="match status" value="1"/>
</dbReference>
<dbReference type="EC" id="4.1.1.21" evidence="4"/>